<dbReference type="EMBL" id="DSFP01000064">
    <property type="protein sequence ID" value="HEW46422.1"/>
    <property type="molecule type" value="Genomic_DNA"/>
</dbReference>
<dbReference type="InterPro" id="IPR003425">
    <property type="entry name" value="CCB3/YggT"/>
</dbReference>
<keyword evidence="1" id="KW-1133">Transmembrane helix</keyword>
<organism evidence="2">
    <name type="scientific">Hydrogenobacter sp</name>
    <dbReference type="NCBI Taxonomy" id="2152829"/>
    <lineage>
        <taxon>Bacteria</taxon>
        <taxon>Pseudomonadati</taxon>
        <taxon>Aquificota</taxon>
        <taxon>Aquificia</taxon>
        <taxon>Aquificales</taxon>
        <taxon>Aquificaceae</taxon>
        <taxon>Hydrogenobacter</taxon>
    </lineage>
</organism>
<proteinExistence type="predicted"/>
<accession>A0A7C2V5T6</accession>
<reference evidence="2" key="1">
    <citation type="journal article" date="2020" name="mSystems">
        <title>Genome- and Community-Level Interaction Insights into Carbon Utilization and Element Cycling Functions of Hydrothermarchaeota in Hydrothermal Sediment.</title>
        <authorList>
            <person name="Zhou Z."/>
            <person name="Liu Y."/>
            <person name="Xu W."/>
            <person name="Pan J."/>
            <person name="Luo Z.H."/>
            <person name="Li M."/>
        </authorList>
    </citation>
    <scope>NUCLEOTIDE SEQUENCE [LARGE SCALE GENOMIC DNA]</scope>
    <source>
        <strain evidence="2">SpSt-132</strain>
    </source>
</reference>
<dbReference type="Pfam" id="PF02325">
    <property type="entry name" value="CCB3_YggT"/>
    <property type="match status" value="1"/>
</dbReference>
<dbReference type="GO" id="GO:0016020">
    <property type="term" value="C:membrane"/>
    <property type="evidence" value="ECO:0007669"/>
    <property type="project" value="InterPro"/>
</dbReference>
<comment type="caution">
    <text evidence="2">The sequence shown here is derived from an EMBL/GenBank/DDBJ whole genome shotgun (WGS) entry which is preliminary data.</text>
</comment>
<sequence>MIEQVLNYSLAFYMWLVLGRAALSFFTTDRRNFFYNMLYVPTEPIYKLYRSFLPCCHTLAILISLLILRYMVIKLF</sequence>
<feature type="transmembrane region" description="Helical" evidence="1">
    <location>
        <begin position="48"/>
        <end position="72"/>
    </location>
</feature>
<keyword evidence="1" id="KW-0472">Membrane</keyword>
<feature type="transmembrane region" description="Helical" evidence="1">
    <location>
        <begin position="6"/>
        <end position="27"/>
    </location>
</feature>
<protein>
    <submittedName>
        <fullName evidence="2">YggT family protein</fullName>
    </submittedName>
</protein>
<gene>
    <name evidence="2" type="ORF">ENO47_07155</name>
</gene>
<keyword evidence="1" id="KW-0812">Transmembrane</keyword>
<name>A0A7C2V5T6_9AQUI</name>
<evidence type="ECO:0000256" key="1">
    <source>
        <dbReference type="SAM" id="Phobius"/>
    </source>
</evidence>
<evidence type="ECO:0000313" key="2">
    <source>
        <dbReference type="EMBL" id="HEW46422.1"/>
    </source>
</evidence>
<dbReference type="AlphaFoldDB" id="A0A7C2V5T6"/>